<sequence>MAPSSIVSRISPNKPHVMCIPYPINKPHVMCIPYPIQDHIKPMLKLANILHSFGFRITFVNTEFSHDNLLKSGALESFANLRNIRFETIPAILPPPPPATTTPDYYRLLCQSAREKFLPALHNLITRLNWCKTVSCIVSDGLMPFNIMIARELGIPGYLLWVPNACAFMGYLQDKGLMPPKGKSH</sequence>
<organism evidence="1 2">
    <name type="scientific">Rhododendron molle</name>
    <name type="common">Chinese azalea</name>
    <name type="synonym">Azalea mollis</name>
    <dbReference type="NCBI Taxonomy" id="49168"/>
    <lineage>
        <taxon>Eukaryota</taxon>
        <taxon>Viridiplantae</taxon>
        <taxon>Streptophyta</taxon>
        <taxon>Embryophyta</taxon>
        <taxon>Tracheophyta</taxon>
        <taxon>Spermatophyta</taxon>
        <taxon>Magnoliopsida</taxon>
        <taxon>eudicotyledons</taxon>
        <taxon>Gunneridae</taxon>
        <taxon>Pentapetalae</taxon>
        <taxon>asterids</taxon>
        <taxon>Ericales</taxon>
        <taxon>Ericaceae</taxon>
        <taxon>Ericoideae</taxon>
        <taxon>Rhodoreae</taxon>
        <taxon>Rhododendron</taxon>
    </lineage>
</organism>
<keyword evidence="2" id="KW-1185">Reference proteome</keyword>
<evidence type="ECO:0000313" key="2">
    <source>
        <dbReference type="Proteomes" id="UP001062846"/>
    </source>
</evidence>
<accession>A0ACC0MY10</accession>
<proteinExistence type="predicted"/>
<gene>
    <name evidence="1" type="ORF">RHMOL_Rhmol07G0073500</name>
</gene>
<name>A0ACC0MY10_RHOML</name>
<evidence type="ECO:0000313" key="1">
    <source>
        <dbReference type="EMBL" id="KAI8545906.1"/>
    </source>
</evidence>
<reference evidence="1" key="1">
    <citation type="submission" date="2022-02" db="EMBL/GenBank/DDBJ databases">
        <title>Plant Genome Project.</title>
        <authorList>
            <person name="Zhang R.-G."/>
        </authorList>
    </citation>
    <scope>NUCLEOTIDE SEQUENCE</scope>
    <source>
        <strain evidence="1">AT1</strain>
    </source>
</reference>
<comment type="caution">
    <text evidence="1">The sequence shown here is derived from an EMBL/GenBank/DDBJ whole genome shotgun (WGS) entry which is preliminary data.</text>
</comment>
<protein>
    <submittedName>
        <fullName evidence="1">Uncharacterized protein</fullName>
    </submittedName>
</protein>
<dbReference type="EMBL" id="CM046394">
    <property type="protein sequence ID" value="KAI8545906.1"/>
    <property type="molecule type" value="Genomic_DNA"/>
</dbReference>
<dbReference type="Proteomes" id="UP001062846">
    <property type="component" value="Chromosome 7"/>
</dbReference>